<evidence type="ECO:0000256" key="1">
    <source>
        <dbReference type="ARBA" id="ARBA00006049"/>
    </source>
</evidence>
<dbReference type="PaxDb" id="8022-A0A060XZP2"/>
<keyword evidence="5" id="KW-0106">Calcium</keyword>
<gene>
    <name evidence="8" type="ORF">GSONMT00043279001</name>
</gene>
<evidence type="ECO:0000259" key="7">
    <source>
        <dbReference type="PROSITE" id="PS50222"/>
    </source>
</evidence>
<dbReference type="STRING" id="8022.A0A060XZP2"/>
<evidence type="ECO:0000256" key="6">
    <source>
        <dbReference type="ARBA" id="ARBA00023288"/>
    </source>
</evidence>
<dbReference type="AlphaFoldDB" id="A0A060XZP2"/>
<dbReference type="InterPro" id="IPR028846">
    <property type="entry name" value="Recoverin"/>
</dbReference>
<dbReference type="InterPro" id="IPR002048">
    <property type="entry name" value="EF_hand_dom"/>
</dbReference>
<dbReference type="InterPro" id="IPR018247">
    <property type="entry name" value="EF_Hand_1_Ca_BS"/>
</dbReference>
<dbReference type="SUPFAM" id="SSF47473">
    <property type="entry name" value="EF-hand"/>
    <property type="match status" value="1"/>
</dbReference>
<keyword evidence="6" id="KW-0449">Lipoprotein</keyword>
<keyword evidence="4" id="KW-0677">Repeat</keyword>
<evidence type="ECO:0000256" key="5">
    <source>
        <dbReference type="ARBA" id="ARBA00022837"/>
    </source>
</evidence>
<proteinExistence type="inferred from homology"/>
<dbReference type="PANTHER" id="PTHR23055">
    <property type="entry name" value="CALCIUM BINDING PROTEINS"/>
    <property type="match status" value="1"/>
</dbReference>
<dbReference type="PROSITE" id="PS50222">
    <property type="entry name" value="EF_HAND_2"/>
    <property type="match status" value="2"/>
</dbReference>
<dbReference type="GO" id="GO:0005509">
    <property type="term" value="F:calcium ion binding"/>
    <property type="evidence" value="ECO:0007669"/>
    <property type="project" value="InterPro"/>
</dbReference>
<comment type="similarity">
    <text evidence="1">Belongs to the recoverin family.</text>
</comment>
<dbReference type="Gene3D" id="1.10.238.10">
    <property type="entry name" value="EF-hand"/>
    <property type="match status" value="1"/>
</dbReference>
<evidence type="ECO:0000256" key="4">
    <source>
        <dbReference type="ARBA" id="ARBA00022737"/>
    </source>
</evidence>
<sequence length="111" mass="12354">MSGASCRKTREALETELTGTEFADALGLKPDSLFVDSMFTLADKDGNGYLSFQEFLDVIVIFMKGSPEEKSKLMFSMHDIDGDGFLSKEDFSRLLRLALSSILLKVPEQSF</sequence>
<evidence type="ECO:0000313" key="8">
    <source>
        <dbReference type="EMBL" id="CDQ85153.1"/>
    </source>
</evidence>
<keyword evidence="3" id="KW-0479">Metal-binding</keyword>
<evidence type="ECO:0000313" key="9">
    <source>
        <dbReference type="Proteomes" id="UP000193380"/>
    </source>
</evidence>
<dbReference type="SMART" id="SM00054">
    <property type="entry name" value="EFh"/>
    <property type="match status" value="2"/>
</dbReference>
<dbReference type="Pfam" id="PF00036">
    <property type="entry name" value="EF-hand_1"/>
    <property type="match status" value="1"/>
</dbReference>
<feature type="domain" description="EF-hand" evidence="7">
    <location>
        <begin position="30"/>
        <end position="65"/>
    </location>
</feature>
<protein>
    <recommendedName>
        <fullName evidence="7">EF-hand domain-containing protein</fullName>
    </recommendedName>
</protein>
<dbReference type="CDD" id="cd00051">
    <property type="entry name" value="EFh"/>
    <property type="match status" value="1"/>
</dbReference>
<feature type="domain" description="EF-hand" evidence="7">
    <location>
        <begin position="66"/>
        <end position="101"/>
    </location>
</feature>
<evidence type="ECO:0000256" key="3">
    <source>
        <dbReference type="ARBA" id="ARBA00022723"/>
    </source>
</evidence>
<accession>A0A060XZP2</accession>
<reference evidence="8" key="1">
    <citation type="journal article" date="2014" name="Nat. Commun.">
        <title>The rainbow trout genome provides novel insights into evolution after whole-genome duplication in vertebrates.</title>
        <authorList>
            <person name="Berthelot C."/>
            <person name="Brunet F."/>
            <person name="Chalopin D."/>
            <person name="Juanchich A."/>
            <person name="Bernard M."/>
            <person name="Noel B."/>
            <person name="Bento P."/>
            <person name="Da Silva C."/>
            <person name="Labadie K."/>
            <person name="Alberti A."/>
            <person name="Aury J.M."/>
            <person name="Louis A."/>
            <person name="Dehais P."/>
            <person name="Bardou P."/>
            <person name="Montfort J."/>
            <person name="Klopp C."/>
            <person name="Cabau C."/>
            <person name="Gaspin C."/>
            <person name="Thorgaard G.H."/>
            <person name="Boussaha M."/>
            <person name="Quillet E."/>
            <person name="Guyomard R."/>
            <person name="Galiana D."/>
            <person name="Bobe J."/>
            <person name="Volff J.N."/>
            <person name="Genet C."/>
            <person name="Wincker P."/>
            <person name="Jaillon O."/>
            <person name="Roest Crollius H."/>
            <person name="Guiguen Y."/>
        </authorList>
    </citation>
    <scope>NUCLEOTIDE SEQUENCE [LARGE SCALE GENOMIC DNA]</scope>
</reference>
<dbReference type="PANTHER" id="PTHR23055:SF178">
    <property type="entry name" value="NEUROCALCIN HOMOLOG"/>
    <property type="match status" value="1"/>
</dbReference>
<name>A0A060XZP2_ONCMY</name>
<dbReference type="PROSITE" id="PS00018">
    <property type="entry name" value="EF_HAND_1"/>
    <property type="match status" value="2"/>
</dbReference>
<organism evidence="8 9">
    <name type="scientific">Oncorhynchus mykiss</name>
    <name type="common">Rainbow trout</name>
    <name type="synonym">Salmo gairdneri</name>
    <dbReference type="NCBI Taxonomy" id="8022"/>
    <lineage>
        <taxon>Eukaryota</taxon>
        <taxon>Metazoa</taxon>
        <taxon>Chordata</taxon>
        <taxon>Craniata</taxon>
        <taxon>Vertebrata</taxon>
        <taxon>Euteleostomi</taxon>
        <taxon>Actinopterygii</taxon>
        <taxon>Neopterygii</taxon>
        <taxon>Teleostei</taxon>
        <taxon>Protacanthopterygii</taxon>
        <taxon>Salmoniformes</taxon>
        <taxon>Salmonidae</taxon>
        <taxon>Salmoninae</taxon>
        <taxon>Oncorhynchus</taxon>
    </lineage>
</organism>
<evidence type="ECO:0000256" key="2">
    <source>
        <dbReference type="ARBA" id="ARBA00022707"/>
    </source>
</evidence>
<reference evidence="8" key="2">
    <citation type="submission" date="2014-03" db="EMBL/GenBank/DDBJ databases">
        <authorList>
            <person name="Genoscope - CEA"/>
        </authorList>
    </citation>
    <scope>NUCLEOTIDE SEQUENCE</scope>
</reference>
<dbReference type="EMBL" id="FR906682">
    <property type="protein sequence ID" value="CDQ85153.1"/>
    <property type="molecule type" value="Genomic_DNA"/>
</dbReference>
<dbReference type="InterPro" id="IPR011992">
    <property type="entry name" value="EF-hand-dom_pair"/>
</dbReference>
<dbReference type="Proteomes" id="UP000193380">
    <property type="component" value="Unassembled WGS sequence"/>
</dbReference>
<dbReference type="Pfam" id="PF13405">
    <property type="entry name" value="EF-hand_6"/>
    <property type="match status" value="1"/>
</dbReference>
<keyword evidence="2" id="KW-0519">Myristate</keyword>